<dbReference type="EMBL" id="JAUJYO010000002">
    <property type="protein sequence ID" value="KAK1323536.1"/>
    <property type="molecule type" value="Genomic_DNA"/>
</dbReference>
<gene>
    <name evidence="1" type="ORF">QJS10_CPA02g00910</name>
</gene>
<evidence type="ECO:0000313" key="2">
    <source>
        <dbReference type="Proteomes" id="UP001180020"/>
    </source>
</evidence>
<dbReference type="AlphaFoldDB" id="A0AAV9FD96"/>
<dbReference type="Proteomes" id="UP001180020">
    <property type="component" value="Unassembled WGS sequence"/>
</dbReference>
<protein>
    <submittedName>
        <fullName evidence="1">Uncharacterized protein</fullName>
    </submittedName>
</protein>
<comment type="caution">
    <text evidence="1">The sequence shown here is derived from an EMBL/GenBank/DDBJ whole genome shotgun (WGS) entry which is preliminary data.</text>
</comment>
<sequence>MAQSGTRRQAELLRRQGNKAYERQRFGGAIDLYTETLKYIYEDIKFSKIQQGRRQVVRGGVS</sequence>
<reference evidence="1" key="1">
    <citation type="journal article" date="2023" name="Nat. Commun.">
        <title>Diploid and tetraploid genomes of Acorus and the evolution of monocots.</title>
        <authorList>
            <person name="Ma L."/>
            <person name="Liu K.W."/>
            <person name="Li Z."/>
            <person name="Hsiao Y.Y."/>
            <person name="Qi Y."/>
            <person name="Fu T."/>
            <person name="Tang G.D."/>
            <person name="Zhang D."/>
            <person name="Sun W.H."/>
            <person name="Liu D.K."/>
            <person name="Li Y."/>
            <person name="Chen G.Z."/>
            <person name="Liu X.D."/>
            <person name="Liao X.Y."/>
            <person name="Jiang Y.T."/>
            <person name="Yu X."/>
            <person name="Hao Y."/>
            <person name="Huang J."/>
            <person name="Zhao X.W."/>
            <person name="Ke S."/>
            <person name="Chen Y.Y."/>
            <person name="Wu W.L."/>
            <person name="Hsu J.L."/>
            <person name="Lin Y.F."/>
            <person name="Huang M.D."/>
            <person name="Li C.Y."/>
            <person name="Huang L."/>
            <person name="Wang Z.W."/>
            <person name="Zhao X."/>
            <person name="Zhong W.Y."/>
            <person name="Peng D.H."/>
            <person name="Ahmad S."/>
            <person name="Lan S."/>
            <person name="Zhang J.S."/>
            <person name="Tsai W.C."/>
            <person name="Van de Peer Y."/>
            <person name="Liu Z.J."/>
        </authorList>
    </citation>
    <scope>NUCLEOTIDE SEQUENCE</scope>
    <source>
        <strain evidence="1">CP</strain>
    </source>
</reference>
<dbReference type="InterPro" id="IPR011990">
    <property type="entry name" value="TPR-like_helical_dom_sf"/>
</dbReference>
<evidence type="ECO:0000313" key="1">
    <source>
        <dbReference type="EMBL" id="KAK1323536.1"/>
    </source>
</evidence>
<accession>A0AAV9FD96</accession>
<keyword evidence="2" id="KW-1185">Reference proteome</keyword>
<reference evidence="1" key="2">
    <citation type="submission" date="2023-06" db="EMBL/GenBank/DDBJ databases">
        <authorList>
            <person name="Ma L."/>
            <person name="Liu K.-W."/>
            <person name="Li Z."/>
            <person name="Hsiao Y.-Y."/>
            <person name="Qi Y."/>
            <person name="Fu T."/>
            <person name="Tang G."/>
            <person name="Zhang D."/>
            <person name="Sun W.-H."/>
            <person name="Liu D.-K."/>
            <person name="Li Y."/>
            <person name="Chen G.-Z."/>
            <person name="Liu X.-D."/>
            <person name="Liao X.-Y."/>
            <person name="Jiang Y.-T."/>
            <person name="Yu X."/>
            <person name="Hao Y."/>
            <person name="Huang J."/>
            <person name="Zhao X.-W."/>
            <person name="Ke S."/>
            <person name="Chen Y.-Y."/>
            <person name="Wu W.-L."/>
            <person name="Hsu J.-L."/>
            <person name="Lin Y.-F."/>
            <person name="Huang M.-D."/>
            <person name="Li C.-Y."/>
            <person name="Huang L."/>
            <person name="Wang Z.-W."/>
            <person name="Zhao X."/>
            <person name="Zhong W.-Y."/>
            <person name="Peng D.-H."/>
            <person name="Ahmad S."/>
            <person name="Lan S."/>
            <person name="Zhang J.-S."/>
            <person name="Tsai W.-C."/>
            <person name="Van De Peer Y."/>
            <person name="Liu Z.-J."/>
        </authorList>
    </citation>
    <scope>NUCLEOTIDE SEQUENCE</scope>
    <source>
        <strain evidence="1">CP</strain>
        <tissue evidence="1">Leaves</tissue>
    </source>
</reference>
<proteinExistence type="predicted"/>
<organism evidence="1 2">
    <name type="scientific">Acorus calamus</name>
    <name type="common">Sweet flag</name>
    <dbReference type="NCBI Taxonomy" id="4465"/>
    <lineage>
        <taxon>Eukaryota</taxon>
        <taxon>Viridiplantae</taxon>
        <taxon>Streptophyta</taxon>
        <taxon>Embryophyta</taxon>
        <taxon>Tracheophyta</taxon>
        <taxon>Spermatophyta</taxon>
        <taxon>Magnoliopsida</taxon>
        <taxon>Liliopsida</taxon>
        <taxon>Acoraceae</taxon>
        <taxon>Acorus</taxon>
    </lineage>
</organism>
<name>A0AAV9FD96_ACOCL</name>
<dbReference type="SUPFAM" id="SSF48452">
    <property type="entry name" value="TPR-like"/>
    <property type="match status" value="1"/>
</dbReference>